<comment type="caution">
    <text evidence="2">The sequence shown here is derived from an EMBL/GenBank/DDBJ whole genome shotgun (WGS) entry which is preliminary data.</text>
</comment>
<feature type="compositionally biased region" description="Polar residues" evidence="1">
    <location>
        <begin position="61"/>
        <end position="71"/>
    </location>
</feature>
<dbReference type="Proteomes" id="UP000197138">
    <property type="component" value="Unassembled WGS sequence"/>
</dbReference>
<sequence>MSRTITSVHSSPHRGIQGREPPPTASSPLFSAIPTARQLTGLGPFPLLHRSSPNLFGPTRQAAQRSSSAQHLFQAVSPSGG</sequence>
<name>A0A218WYU6_PUNGR</name>
<dbReference type="AlphaFoldDB" id="A0A218WYU6"/>
<evidence type="ECO:0000256" key="1">
    <source>
        <dbReference type="SAM" id="MobiDB-lite"/>
    </source>
</evidence>
<feature type="region of interest" description="Disordered" evidence="1">
    <location>
        <begin position="1"/>
        <end position="30"/>
    </location>
</feature>
<feature type="region of interest" description="Disordered" evidence="1">
    <location>
        <begin position="43"/>
        <end position="81"/>
    </location>
</feature>
<dbReference type="EMBL" id="MTKT01002534">
    <property type="protein sequence ID" value="OWM77401.1"/>
    <property type="molecule type" value="Genomic_DNA"/>
</dbReference>
<gene>
    <name evidence="2" type="ORF">CDL15_Pgr016798</name>
</gene>
<protein>
    <submittedName>
        <fullName evidence="2">Uncharacterized protein</fullName>
    </submittedName>
</protein>
<evidence type="ECO:0000313" key="3">
    <source>
        <dbReference type="Proteomes" id="UP000197138"/>
    </source>
</evidence>
<reference evidence="3" key="1">
    <citation type="journal article" date="2017" name="Plant J.">
        <title>The pomegranate (Punica granatum L.) genome and the genomics of punicalagin biosynthesis.</title>
        <authorList>
            <person name="Qin G."/>
            <person name="Xu C."/>
            <person name="Ming R."/>
            <person name="Tang H."/>
            <person name="Guyot R."/>
            <person name="Kramer E.M."/>
            <person name="Hu Y."/>
            <person name="Yi X."/>
            <person name="Qi Y."/>
            <person name="Xu X."/>
            <person name="Gao Z."/>
            <person name="Pan H."/>
            <person name="Jian J."/>
            <person name="Tian Y."/>
            <person name="Yue Z."/>
            <person name="Xu Y."/>
        </authorList>
    </citation>
    <scope>NUCLEOTIDE SEQUENCE [LARGE SCALE GENOMIC DNA]</scope>
    <source>
        <strain evidence="3">cv. Dabenzi</strain>
    </source>
</reference>
<proteinExistence type="predicted"/>
<accession>A0A218WYU6</accession>
<evidence type="ECO:0000313" key="2">
    <source>
        <dbReference type="EMBL" id="OWM77401.1"/>
    </source>
</evidence>
<feature type="compositionally biased region" description="Polar residues" evidence="1">
    <location>
        <begin position="1"/>
        <end position="10"/>
    </location>
</feature>
<organism evidence="2 3">
    <name type="scientific">Punica granatum</name>
    <name type="common">Pomegranate</name>
    <dbReference type="NCBI Taxonomy" id="22663"/>
    <lineage>
        <taxon>Eukaryota</taxon>
        <taxon>Viridiplantae</taxon>
        <taxon>Streptophyta</taxon>
        <taxon>Embryophyta</taxon>
        <taxon>Tracheophyta</taxon>
        <taxon>Spermatophyta</taxon>
        <taxon>Magnoliopsida</taxon>
        <taxon>eudicotyledons</taxon>
        <taxon>Gunneridae</taxon>
        <taxon>Pentapetalae</taxon>
        <taxon>rosids</taxon>
        <taxon>malvids</taxon>
        <taxon>Myrtales</taxon>
        <taxon>Lythraceae</taxon>
        <taxon>Punica</taxon>
    </lineage>
</organism>